<keyword evidence="5 11" id="KW-0963">Cytoplasm</keyword>
<dbReference type="AlphaFoldDB" id="A0A6G0WUI0"/>
<evidence type="ECO:0000256" key="1">
    <source>
        <dbReference type="ARBA" id="ARBA00004255"/>
    </source>
</evidence>
<dbReference type="GO" id="GO:0006888">
    <property type="term" value="P:endoplasmic reticulum to Golgi vesicle-mediated transport"/>
    <property type="evidence" value="ECO:0007669"/>
    <property type="project" value="TreeGrafter"/>
</dbReference>
<evidence type="ECO:0000256" key="9">
    <source>
        <dbReference type="ARBA" id="ARBA00023136"/>
    </source>
</evidence>
<accession>A0A6G0WUI0</accession>
<dbReference type="InterPro" id="IPR011990">
    <property type="entry name" value="TPR-like_helical_dom_sf"/>
</dbReference>
<dbReference type="PANTHER" id="PTHR10805">
    <property type="entry name" value="COATOMER SUBUNIT EPSILON"/>
    <property type="match status" value="1"/>
</dbReference>
<dbReference type="OrthoDB" id="310217at2759"/>
<evidence type="ECO:0000256" key="10">
    <source>
        <dbReference type="ARBA" id="ARBA00023329"/>
    </source>
</evidence>
<evidence type="ECO:0000256" key="3">
    <source>
        <dbReference type="ARBA" id="ARBA00008827"/>
    </source>
</evidence>
<dbReference type="EMBL" id="VJMJ01000147">
    <property type="protein sequence ID" value="KAF0731114.1"/>
    <property type="molecule type" value="Genomic_DNA"/>
</dbReference>
<evidence type="ECO:0000256" key="4">
    <source>
        <dbReference type="ARBA" id="ARBA00022448"/>
    </source>
</evidence>
<comment type="caution">
    <text evidence="12">The sequence shown here is derived from an EMBL/GenBank/DDBJ whole genome shotgun (WGS) entry which is preliminary data.</text>
</comment>
<dbReference type="GO" id="GO:0006891">
    <property type="term" value="P:intra-Golgi vesicle-mediated transport"/>
    <property type="evidence" value="ECO:0007669"/>
    <property type="project" value="TreeGrafter"/>
</dbReference>
<dbReference type="PIRSF" id="PIRSF016478">
    <property type="entry name" value="Coatomer_esu"/>
    <property type="match status" value="1"/>
</dbReference>
<evidence type="ECO:0000256" key="2">
    <source>
        <dbReference type="ARBA" id="ARBA00004347"/>
    </source>
</evidence>
<evidence type="ECO:0000256" key="6">
    <source>
        <dbReference type="ARBA" id="ARBA00022892"/>
    </source>
</evidence>
<evidence type="ECO:0000256" key="5">
    <source>
        <dbReference type="ARBA" id="ARBA00022490"/>
    </source>
</evidence>
<keyword evidence="8 11" id="KW-0333">Golgi apparatus</keyword>
<dbReference type="Pfam" id="PF04733">
    <property type="entry name" value="Coatomer_E"/>
    <property type="match status" value="1"/>
</dbReference>
<evidence type="ECO:0000313" key="12">
    <source>
        <dbReference type="EMBL" id="KAF0731114.1"/>
    </source>
</evidence>
<evidence type="ECO:0000256" key="11">
    <source>
        <dbReference type="PIRNR" id="PIRNR016478"/>
    </source>
</evidence>
<dbReference type="GO" id="GO:0030126">
    <property type="term" value="C:COPI vesicle coat"/>
    <property type="evidence" value="ECO:0007669"/>
    <property type="project" value="TreeGrafter"/>
</dbReference>
<evidence type="ECO:0000256" key="7">
    <source>
        <dbReference type="ARBA" id="ARBA00022927"/>
    </source>
</evidence>
<keyword evidence="4 11" id="KW-0813">Transport</keyword>
<proteinExistence type="inferred from homology"/>
<keyword evidence="10 11" id="KW-0968">Cytoplasmic vesicle</keyword>
<protein>
    <recommendedName>
        <fullName evidence="11">Coatomer subunit epsilon</fullName>
    </recommendedName>
</protein>
<reference evidence="12 13" key="1">
    <citation type="submission" date="2019-07" db="EMBL/GenBank/DDBJ databases">
        <title>Genomics analysis of Aphanomyces spp. identifies a new class of oomycete effector associated with host adaptation.</title>
        <authorList>
            <person name="Gaulin E."/>
        </authorList>
    </citation>
    <scope>NUCLEOTIDE SEQUENCE [LARGE SCALE GENOMIC DNA]</scope>
    <source>
        <strain evidence="12 13">ATCC 201684</strain>
    </source>
</reference>
<comment type="similarity">
    <text evidence="3 11">Belongs to the COPE family.</text>
</comment>
<dbReference type="PANTHER" id="PTHR10805:SF0">
    <property type="entry name" value="COATOMER SUBUNIT EPSILON"/>
    <property type="match status" value="1"/>
</dbReference>
<dbReference type="GO" id="GO:0015031">
    <property type="term" value="P:protein transport"/>
    <property type="evidence" value="ECO:0007669"/>
    <property type="project" value="UniProtKB-UniRule"/>
</dbReference>
<dbReference type="GO" id="GO:0000139">
    <property type="term" value="C:Golgi membrane"/>
    <property type="evidence" value="ECO:0007669"/>
    <property type="project" value="UniProtKB-SubCell"/>
</dbReference>
<evidence type="ECO:0000313" key="13">
    <source>
        <dbReference type="Proteomes" id="UP000481153"/>
    </source>
</evidence>
<keyword evidence="6 11" id="KW-0931">ER-Golgi transport</keyword>
<gene>
    <name evidence="12" type="ORF">Ae201684_011657</name>
</gene>
<dbReference type="GO" id="GO:0005198">
    <property type="term" value="F:structural molecule activity"/>
    <property type="evidence" value="ECO:0007669"/>
    <property type="project" value="UniProtKB-UniRule"/>
</dbReference>
<dbReference type="InterPro" id="IPR006822">
    <property type="entry name" value="Coatomer_esu"/>
</dbReference>
<dbReference type="Proteomes" id="UP000481153">
    <property type="component" value="Unassembled WGS sequence"/>
</dbReference>
<dbReference type="VEuPathDB" id="FungiDB:AeMF1_000602"/>
<dbReference type="Gene3D" id="1.25.40.10">
    <property type="entry name" value="Tetratricopeptide repeat domain"/>
    <property type="match status" value="1"/>
</dbReference>
<comment type="function">
    <text evidence="11">The coatomer is a cytosolic protein complex that binds to dilysine motifs and reversibly associates with Golgi non-clathrin-coated vesicles, which further mediate biosynthetic protein transport from the ER, via the Golgi up to the trans Golgi network. The coatomer complex is required for budding from Golgi membranes, and is essential for the retrograde Golgi-to-ER transport of dilysine-tagged proteins.</text>
</comment>
<sequence>MSEPDELFTLKNQFWVGNYRNAIQEATVLSHVSEATKLDRDIYVYRAQLGLRNYAAVLSAIPDGTSSISLNAIKLYATYLNGGDAEITLLTLREWLGSNSSENPHLLLVAGLIFMQEHKYTDALSAFLKGKTLEHTMYAVLIYLKMDRVDVAEKTVADMKRIDEDATCTQLALSWTLVAKGGSSCDEATLHFQELGDRFGTSPLLLNGSAAAFMGLLNFAEADRLLTEAVAKDPSFEDTYINLIAVAQHLKKDQATIQQYLAQLQLIAPANPWLEAYSRLNSGFDRLAATYAI</sequence>
<keyword evidence="13" id="KW-1185">Reference proteome</keyword>
<keyword evidence="9 11" id="KW-0472">Membrane</keyword>
<evidence type="ECO:0000256" key="8">
    <source>
        <dbReference type="ARBA" id="ARBA00023034"/>
    </source>
</evidence>
<organism evidence="12 13">
    <name type="scientific">Aphanomyces euteiches</name>
    <dbReference type="NCBI Taxonomy" id="100861"/>
    <lineage>
        <taxon>Eukaryota</taxon>
        <taxon>Sar</taxon>
        <taxon>Stramenopiles</taxon>
        <taxon>Oomycota</taxon>
        <taxon>Saprolegniomycetes</taxon>
        <taxon>Saprolegniales</taxon>
        <taxon>Verrucalvaceae</taxon>
        <taxon>Aphanomyces</taxon>
    </lineage>
</organism>
<keyword evidence="7 11" id="KW-0653">Protein transport</keyword>
<comment type="subcellular location">
    <subcellularLocation>
        <location evidence="2">Cytoplasmic vesicle</location>
        <location evidence="2">COPI-coated vesicle membrane</location>
        <topology evidence="2">Peripheral membrane protein</topology>
        <orientation evidence="2">Cytoplasmic side</orientation>
    </subcellularLocation>
    <subcellularLocation>
        <location evidence="1">Golgi apparatus membrane</location>
        <topology evidence="1">Peripheral membrane protein</topology>
        <orientation evidence="1">Cytoplasmic side</orientation>
    </subcellularLocation>
</comment>
<name>A0A6G0WUI0_9STRA</name>
<dbReference type="GO" id="GO:0006890">
    <property type="term" value="P:retrograde vesicle-mediated transport, Golgi to endoplasmic reticulum"/>
    <property type="evidence" value="ECO:0007669"/>
    <property type="project" value="UniProtKB-UniRule"/>
</dbReference>
<dbReference type="SUPFAM" id="SSF48452">
    <property type="entry name" value="TPR-like"/>
    <property type="match status" value="1"/>
</dbReference>